<dbReference type="GO" id="GO:0016020">
    <property type="term" value="C:membrane"/>
    <property type="evidence" value="ECO:0007669"/>
    <property type="project" value="InterPro"/>
</dbReference>
<dbReference type="OMA" id="NNANGEW"/>
<reference evidence="3" key="1">
    <citation type="journal article" date="2014" name="Genome Biol.">
        <title>Genome analysis of a major urban malaria vector mosquito, Anopheles stephensi.</title>
        <authorList>
            <person name="Jiang X."/>
            <person name="Peery A."/>
            <person name="Hall A.B."/>
            <person name="Sharma A."/>
            <person name="Chen X.G."/>
            <person name="Waterhouse R.M."/>
            <person name="Komissarov A."/>
            <person name="Riehle M.M."/>
            <person name="Shouche Y."/>
            <person name="Sharakhova M.V."/>
            <person name="Lawson D."/>
            <person name="Pakpour N."/>
            <person name="Arensburger P."/>
            <person name="Davidson V.L."/>
            <person name="Eiglmeier K."/>
            <person name="Emrich S."/>
            <person name="George P."/>
            <person name="Kennedy R.C."/>
            <person name="Mane S.P."/>
            <person name="Maslen G."/>
            <person name="Oringanje C."/>
            <person name="Qi Y."/>
            <person name="Settlage R."/>
            <person name="Tojo M."/>
            <person name="Tubio J.M."/>
            <person name="Unger M.F."/>
            <person name="Wang B."/>
            <person name="Vernick K.D."/>
            <person name="Ribeiro J.M."/>
            <person name="James A.A."/>
            <person name="Michel K."/>
            <person name="Riehle M.A."/>
            <person name="Luckhart S."/>
            <person name="Sharakhov I.V."/>
            <person name="Tu Z."/>
        </authorList>
    </citation>
    <scope>NUCLEOTIDE SEQUENCE [LARGE SCALE GENOMIC DNA]</scope>
    <source>
        <strain evidence="3">Indian</strain>
    </source>
</reference>
<dbReference type="EnsemblMetazoa" id="ASTEI08295-RA">
    <property type="protein sequence ID" value="ASTEI08295-PA"/>
    <property type="gene ID" value="ASTEI08295"/>
</dbReference>
<evidence type="ECO:0000313" key="3">
    <source>
        <dbReference type="Proteomes" id="UP000076408"/>
    </source>
</evidence>
<dbReference type="GO" id="GO:0005230">
    <property type="term" value="F:extracellular ligand-gated monoatomic ion channel activity"/>
    <property type="evidence" value="ECO:0007669"/>
    <property type="project" value="InterPro"/>
</dbReference>
<dbReference type="VEuPathDB" id="VectorBase:ASTEI20_032594"/>
<accession>A0A182YIK9</accession>
<reference evidence="2" key="2">
    <citation type="submission" date="2020-05" db="UniProtKB">
        <authorList>
            <consortium name="EnsemblMetazoa"/>
        </authorList>
    </citation>
    <scope>IDENTIFICATION</scope>
    <source>
        <strain evidence="2">Indian</strain>
    </source>
</reference>
<dbReference type="InterPro" id="IPR006202">
    <property type="entry name" value="Neur_chan_lig-bd"/>
</dbReference>
<name>A0A182YIK9_ANOST</name>
<dbReference type="STRING" id="30069.A0A182YIK9"/>
<dbReference type="VEuPathDB" id="VectorBase:ASTE007960"/>
<dbReference type="Gene3D" id="2.70.170.10">
    <property type="entry name" value="Neurotransmitter-gated ion-channel ligand-binding domain"/>
    <property type="match status" value="1"/>
</dbReference>
<dbReference type="InterPro" id="IPR036734">
    <property type="entry name" value="Neur_chan_lig-bd_sf"/>
</dbReference>
<protein>
    <recommendedName>
        <fullName evidence="1">Neurotransmitter-gated ion-channel ligand-binding domain-containing protein</fullName>
    </recommendedName>
</protein>
<keyword evidence="3" id="KW-1185">Reference proteome</keyword>
<dbReference type="CDD" id="cd18989">
    <property type="entry name" value="LGIC_ECD_cation"/>
    <property type="match status" value="1"/>
</dbReference>
<evidence type="ECO:0000313" key="2">
    <source>
        <dbReference type="EnsemblMetazoa" id="ASTEI08295-PA"/>
    </source>
</evidence>
<dbReference type="Proteomes" id="UP000076408">
    <property type="component" value="Unassembled WGS sequence"/>
</dbReference>
<feature type="domain" description="Neurotransmitter-gated ion-channel ligand-binding" evidence="1">
    <location>
        <begin position="21"/>
        <end position="163"/>
    </location>
</feature>
<organism evidence="2 3">
    <name type="scientific">Anopheles stephensi</name>
    <name type="common">Indo-Pakistan malaria mosquito</name>
    <dbReference type="NCBI Taxonomy" id="30069"/>
    <lineage>
        <taxon>Eukaryota</taxon>
        <taxon>Metazoa</taxon>
        <taxon>Ecdysozoa</taxon>
        <taxon>Arthropoda</taxon>
        <taxon>Hexapoda</taxon>
        <taxon>Insecta</taxon>
        <taxon>Pterygota</taxon>
        <taxon>Neoptera</taxon>
        <taxon>Endopterygota</taxon>
        <taxon>Diptera</taxon>
        <taxon>Nematocera</taxon>
        <taxon>Culicoidea</taxon>
        <taxon>Culicidae</taxon>
        <taxon>Anophelinae</taxon>
        <taxon>Anopheles</taxon>
    </lineage>
</organism>
<dbReference type="SUPFAM" id="SSF63712">
    <property type="entry name" value="Nicotinic receptor ligand binding domain-like"/>
    <property type="match status" value="1"/>
</dbReference>
<dbReference type="VEuPathDB" id="VectorBase:ASTEI08295"/>
<dbReference type="AlphaFoldDB" id="A0A182YIK9"/>
<sequence length="207" mass="23927">MLKQHLLCNGYDAKIRPAKSEFDSINITMTTSVYDFDVSWNDPALQWNASDWSNITELHLKHDEIWFPHFEHIDSDYEGKPSTSCANPHCKLQDSGKLICQPVCTVTTACTPDYLRWPYHTLECRMWFSNHDEELIDEINYVLKTQYIATNGNNANGEWCMTRQSTNETMLNVPGATKRSVWLWEFGLNHTPHTALATIYFPTFGNI</sequence>
<evidence type="ECO:0000259" key="1">
    <source>
        <dbReference type="Pfam" id="PF02931"/>
    </source>
</evidence>
<proteinExistence type="predicted"/>
<dbReference type="Pfam" id="PF02931">
    <property type="entry name" value="Neur_chan_LBD"/>
    <property type="match status" value="1"/>
</dbReference>